<gene>
    <name evidence="1" type="ORF">MLAUSG7_1405</name>
</gene>
<dbReference type="GeneID" id="72591031"/>
<evidence type="ECO:0000313" key="1">
    <source>
        <dbReference type="EMBL" id="CAB3289754.1"/>
    </source>
</evidence>
<sequence length="63" mass="7631">MDERDIIKAIIKEYQQREMHLIPRDIKLPKTNKVISIIGIRRSGKHHYFLIYLKKQKNPYSSH</sequence>
<dbReference type="AlphaFoldDB" id="A0A8D6SX98"/>
<name>A0A8D6SX98_9EURY</name>
<evidence type="ECO:0000313" key="2">
    <source>
        <dbReference type="Proteomes" id="UP000679213"/>
    </source>
</evidence>
<dbReference type="Proteomes" id="UP000679213">
    <property type="component" value="Chromosome I"/>
</dbReference>
<dbReference type="EMBL" id="LR792632">
    <property type="protein sequence ID" value="CAB3289754.1"/>
    <property type="molecule type" value="Genomic_DNA"/>
</dbReference>
<organism evidence="1 2">
    <name type="scientific">Methanocaldococcus lauensis</name>
    <dbReference type="NCBI Taxonomy" id="2546128"/>
    <lineage>
        <taxon>Archaea</taxon>
        <taxon>Methanobacteriati</taxon>
        <taxon>Methanobacteriota</taxon>
        <taxon>Methanomada group</taxon>
        <taxon>Methanococci</taxon>
        <taxon>Methanococcales</taxon>
        <taxon>Methanocaldococcaceae</taxon>
        <taxon>Methanocaldococcus</taxon>
    </lineage>
</organism>
<keyword evidence="2" id="KW-1185">Reference proteome</keyword>
<accession>A0A8D6SX98</accession>
<dbReference type="KEGG" id="mesg:MLAUSG7_1405"/>
<proteinExistence type="predicted"/>
<protein>
    <submittedName>
        <fullName evidence="1">Uncharacterized protein</fullName>
    </submittedName>
</protein>
<dbReference type="RefSeq" id="WP_250543594.1">
    <property type="nucleotide sequence ID" value="NZ_LR792632.1"/>
</dbReference>
<reference evidence="1 2" key="1">
    <citation type="submission" date="2020-04" db="EMBL/GenBank/DDBJ databases">
        <authorList>
            <consortium name="Genoscope - CEA"/>
            <person name="William W."/>
        </authorList>
    </citation>
    <scope>NUCLEOTIDE SEQUENCE [LARGE SCALE GENOMIC DNA]</scope>
    <source>
        <strain evidence="1 2">SG7</strain>
    </source>
</reference>